<accession>A0ABD7NAY8</accession>
<comment type="caution">
    <text evidence="2">The sequence shown here is derived from an EMBL/GenBank/DDBJ whole genome shotgun (WGS) entry which is preliminary data.</text>
</comment>
<proteinExistence type="predicted"/>
<feature type="compositionally biased region" description="Low complexity" evidence="1">
    <location>
        <begin position="1"/>
        <end position="16"/>
    </location>
</feature>
<sequence length="46" mass="4661">MPEAATAPNITIAAPPSTGSGTAWMTPATLGNRPSRTSMAAIHRPT</sequence>
<evidence type="ECO:0000313" key="2">
    <source>
        <dbReference type="EMBL" id="SSG14187.1"/>
    </source>
</evidence>
<name>A0ABD7NAY8_9ENTR</name>
<feature type="region of interest" description="Disordered" evidence="1">
    <location>
        <begin position="1"/>
        <end position="46"/>
    </location>
</feature>
<organism evidence="2 3">
    <name type="scientific">Klebsiella quasipneumoniae</name>
    <dbReference type="NCBI Taxonomy" id="1463165"/>
    <lineage>
        <taxon>Bacteria</taxon>
        <taxon>Pseudomonadati</taxon>
        <taxon>Pseudomonadota</taxon>
        <taxon>Gammaproteobacteria</taxon>
        <taxon>Enterobacterales</taxon>
        <taxon>Enterobacteriaceae</taxon>
        <taxon>Klebsiella/Raoultella group</taxon>
        <taxon>Klebsiella</taxon>
        <taxon>Klebsiella pneumoniae complex</taxon>
    </lineage>
</organism>
<dbReference type="Proteomes" id="UP000252079">
    <property type="component" value="Unassembled WGS sequence"/>
</dbReference>
<protein>
    <submittedName>
        <fullName evidence="2">Uncharacterized protein</fullName>
    </submittedName>
</protein>
<gene>
    <name evidence="2" type="ORF">SAMEA23995918_05795</name>
</gene>
<reference evidence="2 3" key="1">
    <citation type="submission" date="2018-07" db="EMBL/GenBank/DDBJ databases">
        <authorList>
            <consortium name="Pathogen Informatics"/>
        </authorList>
    </citation>
    <scope>NUCLEOTIDE SEQUENCE [LARGE SCALE GENOMIC DNA]</scope>
    <source>
        <strain evidence="2 3">4300STDY6636950</strain>
    </source>
</reference>
<dbReference type="AlphaFoldDB" id="A0ABD7NAY8"/>
<dbReference type="EMBL" id="UFBM01000180">
    <property type="protein sequence ID" value="SSG14187.1"/>
    <property type="molecule type" value="Genomic_DNA"/>
</dbReference>
<evidence type="ECO:0000256" key="1">
    <source>
        <dbReference type="SAM" id="MobiDB-lite"/>
    </source>
</evidence>
<evidence type="ECO:0000313" key="3">
    <source>
        <dbReference type="Proteomes" id="UP000252079"/>
    </source>
</evidence>